<feature type="compositionally biased region" description="Acidic residues" evidence="4">
    <location>
        <begin position="426"/>
        <end position="441"/>
    </location>
</feature>
<dbReference type="Proteomes" id="UP000237000">
    <property type="component" value="Unassembled WGS sequence"/>
</dbReference>
<dbReference type="InterPro" id="IPR011009">
    <property type="entry name" value="Kinase-like_dom_sf"/>
</dbReference>
<dbReference type="CDD" id="cd14066">
    <property type="entry name" value="STKc_IRAK"/>
    <property type="match status" value="1"/>
</dbReference>
<accession>A0A2P5EMU6</accession>
<dbReference type="AlphaFoldDB" id="A0A2P5EMU6"/>
<dbReference type="FunFam" id="3.30.200.20:FF:000604">
    <property type="entry name" value="Proline-rich receptor-like protein kinase PERK8"/>
    <property type="match status" value="1"/>
</dbReference>
<dbReference type="InterPro" id="IPR008266">
    <property type="entry name" value="Tyr_kinase_AS"/>
</dbReference>
<dbReference type="PANTHER" id="PTHR47989:SF8">
    <property type="entry name" value="INACTIVE PROTEIN KINASE SELMODRAFT_444075-LIKE"/>
    <property type="match status" value="1"/>
</dbReference>
<evidence type="ECO:0000313" key="6">
    <source>
        <dbReference type="EMBL" id="PON86795.1"/>
    </source>
</evidence>
<dbReference type="SUPFAM" id="SSF56112">
    <property type="entry name" value="Protein kinase-like (PK-like)"/>
    <property type="match status" value="1"/>
</dbReference>
<dbReference type="PROSITE" id="PS50011">
    <property type="entry name" value="PROTEIN_KINASE_DOM"/>
    <property type="match status" value="1"/>
</dbReference>
<feature type="domain" description="Protein kinase" evidence="5">
    <location>
        <begin position="130"/>
        <end position="396"/>
    </location>
</feature>
<dbReference type="PROSITE" id="PS00109">
    <property type="entry name" value="PROTEIN_KINASE_TYR"/>
    <property type="match status" value="1"/>
</dbReference>
<keyword evidence="6" id="KW-0808">Transferase</keyword>
<evidence type="ECO:0000256" key="4">
    <source>
        <dbReference type="SAM" id="MobiDB-lite"/>
    </source>
</evidence>
<feature type="compositionally biased region" description="Polar residues" evidence="4">
    <location>
        <begin position="407"/>
        <end position="425"/>
    </location>
</feature>
<dbReference type="PANTHER" id="PTHR47989">
    <property type="entry name" value="OS01G0750732 PROTEIN"/>
    <property type="match status" value="1"/>
</dbReference>
<protein>
    <submittedName>
        <fullName evidence="6">Tyrosine-protein kinase</fullName>
    </submittedName>
</protein>
<evidence type="ECO:0000259" key="5">
    <source>
        <dbReference type="PROSITE" id="PS50011"/>
    </source>
</evidence>
<evidence type="ECO:0000256" key="3">
    <source>
        <dbReference type="ARBA" id="ARBA00022840"/>
    </source>
</evidence>
<keyword evidence="3" id="KW-0067">ATP-binding</keyword>
<reference evidence="7" key="1">
    <citation type="submission" date="2016-06" db="EMBL/GenBank/DDBJ databases">
        <title>Parallel loss of symbiosis genes in relatives of nitrogen-fixing non-legume Parasponia.</title>
        <authorList>
            <person name="Van Velzen R."/>
            <person name="Holmer R."/>
            <person name="Bu F."/>
            <person name="Rutten L."/>
            <person name="Van Zeijl A."/>
            <person name="Liu W."/>
            <person name="Santuari L."/>
            <person name="Cao Q."/>
            <person name="Sharma T."/>
            <person name="Shen D."/>
            <person name="Roswanjaya Y."/>
            <person name="Wardhani T."/>
            <person name="Kalhor M.S."/>
            <person name="Jansen J."/>
            <person name="Van den Hoogen J."/>
            <person name="Gungor B."/>
            <person name="Hartog M."/>
            <person name="Hontelez J."/>
            <person name="Verver J."/>
            <person name="Yang W.-C."/>
            <person name="Schijlen E."/>
            <person name="Repin R."/>
            <person name="Schilthuizen M."/>
            <person name="Schranz E."/>
            <person name="Heidstra R."/>
            <person name="Miyata K."/>
            <person name="Fedorova E."/>
            <person name="Kohlen W."/>
            <person name="Bisseling T."/>
            <person name="Smit S."/>
            <person name="Geurts R."/>
        </authorList>
    </citation>
    <scope>NUCLEOTIDE SEQUENCE [LARGE SCALE GENOMIC DNA]</scope>
    <source>
        <strain evidence="7">cv. RG33-2</strain>
    </source>
</reference>
<dbReference type="InterPro" id="IPR020635">
    <property type="entry name" value="Tyr_kinase_cat_dom"/>
</dbReference>
<dbReference type="GO" id="GO:0005524">
    <property type="term" value="F:ATP binding"/>
    <property type="evidence" value="ECO:0007669"/>
    <property type="project" value="UniProtKB-KW"/>
</dbReference>
<feature type="compositionally biased region" description="Basic and acidic residues" evidence="4">
    <location>
        <begin position="450"/>
        <end position="463"/>
    </location>
</feature>
<dbReference type="Gene3D" id="1.10.510.10">
    <property type="entry name" value="Transferase(Phosphotransferase) domain 1"/>
    <property type="match status" value="1"/>
</dbReference>
<dbReference type="Gene3D" id="3.30.200.20">
    <property type="entry name" value="Phosphorylase Kinase, domain 1"/>
    <property type="match status" value="1"/>
</dbReference>
<dbReference type="SMART" id="SM00219">
    <property type="entry name" value="TyrKc"/>
    <property type="match status" value="1"/>
</dbReference>
<dbReference type="OrthoDB" id="4062651at2759"/>
<dbReference type="STRING" id="63057.A0A2P5EMU6"/>
<dbReference type="Pfam" id="PF00069">
    <property type="entry name" value="Pkinase"/>
    <property type="match status" value="1"/>
</dbReference>
<proteinExistence type="predicted"/>
<organism evidence="6 7">
    <name type="scientific">Trema orientale</name>
    <name type="common">Charcoal tree</name>
    <name type="synonym">Celtis orientalis</name>
    <dbReference type="NCBI Taxonomy" id="63057"/>
    <lineage>
        <taxon>Eukaryota</taxon>
        <taxon>Viridiplantae</taxon>
        <taxon>Streptophyta</taxon>
        <taxon>Embryophyta</taxon>
        <taxon>Tracheophyta</taxon>
        <taxon>Spermatophyta</taxon>
        <taxon>Magnoliopsida</taxon>
        <taxon>eudicotyledons</taxon>
        <taxon>Gunneridae</taxon>
        <taxon>Pentapetalae</taxon>
        <taxon>rosids</taxon>
        <taxon>fabids</taxon>
        <taxon>Rosales</taxon>
        <taxon>Cannabaceae</taxon>
        <taxon>Trema</taxon>
    </lineage>
</organism>
<dbReference type="InParanoid" id="A0A2P5EMU6"/>
<gene>
    <name evidence="6" type="ORF">TorRG33x02_174440</name>
</gene>
<sequence length="484" mass="54570">MFSHILIEPLSQERTNAGKEQGGDVNMEPSYHDKRKNTEQSTRAAVSMDRGKNTEEERAEEQSSYQERGPYEGSPPEGYKEDPTDDDLIGGFETDEELVSICSKCKNRRPKMGWTKEFTYVELQAATRSFSQMNFLSEGGFGSVYKGHLKNGLKIAVKQHKYASNQGEREFKAEVHFLSKARHENLVMLLGSCSEGSHRLLVYEYVCNGSLDQQLSKYARKPLTWDERMKIATGAAKGLQYLHANNIVHRDIRPNNILLTHDYDTLLGDFGLARTQHEDHSSETRVVGTLGYLAPEYAETGKVSTKTDVYAFGVILLQLITGRGTNDKSLEGKSLVGWARPLLKDRNYPDLIDKRIEDSHDVHQLFWMVRVAEKCLSKDPLKRLTMEKVVEALNYLRESDSICNITLSPANSDSFPNSNRGSPETNADDDDDDDDLNDGDDDHSSYVIELKSRYSTDDYDHMSGRLSQSYSTQSISSGRSSLSP</sequence>
<feature type="region of interest" description="Disordered" evidence="4">
    <location>
        <begin position="407"/>
        <end position="484"/>
    </location>
</feature>
<dbReference type="InterPro" id="IPR000719">
    <property type="entry name" value="Prot_kinase_dom"/>
</dbReference>
<dbReference type="GO" id="GO:0004713">
    <property type="term" value="F:protein tyrosine kinase activity"/>
    <property type="evidence" value="ECO:0007669"/>
    <property type="project" value="InterPro"/>
</dbReference>
<keyword evidence="6" id="KW-0418">Kinase</keyword>
<keyword evidence="7" id="KW-1185">Reference proteome</keyword>
<dbReference type="GO" id="GO:0004674">
    <property type="term" value="F:protein serine/threonine kinase activity"/>
    <property type="evidence" value="ECO:0007669"/>
    <property type="project" value="UniProtKB-KW"/>
</dbReference>
<feature type="compositionally biased region" description="Low complexity" evidence="4">
    <location>
        <begin position="467"/>
        <end position="484"/>
    </location>
</feature>
<keyword evidence="1" id="KW-0723">Serine/threonine-protein kinase</keyword>
<name>A0A2P5EMU6_TREOI</name>
<feature type="region of interest" description="Disordered" evidence="4">
    <location>
        <begin position="1"/>
        <end position="90"/>
    </location>
</feature>
<keyword evidence="2" id="KW-0547">Nucleotide-binding</keyword>
<evidence type="ECO:0000256" key="1">
    <source>
        <dbReference type="ARBA" id="ARBA00022527"/>
    </source>
</evidence>
<comment type="caution">
    <text evidence="6">The sequence shown here is derived from an EMBL/GenBank/DDBJ whole genome shotgun (WGS) entry which is preliminary data.</text>
</comment>
<evidence type="ECO:0000256" key="2">
    <source>
        <dbReference type="ARBA" id="ARBA00022741"/>
    </source>
</evidence>
<dbReference type="EMBL" id="JXTC01000126">
    <property type="protein sequence ID" value="PON86795.1"/>
    <property type="molecule type" value="Genomic_DNA"/>
</dbReference>
<evidence type="ECO:0000313" key="7">
    <source>
        <dbReference type="Proteomes" id="UP000237000"/>
    </source>
</evidence>
<dbReference type="FunFam" id="1.10.510.10:FF:000849">
    <property type="entry name" value="receptor-like cytosolic serine/threonine-protein kinase RBK1 isoform X1"/>
    <property type="match status" value="1"/>
</dbReference>